<dbReference type="PANTHER" id="PTHR35322">
    <property type="entry name" value="PROTEIN CPR-5"/>
    <property type="match status" value="1"/>
</dbReference>
<keyword evidence="1" id="KW-0472">Membrane</keyword>
<evidence type="ECO:0000313" key="3">
    <source>
        <dbReference type="Proteomes" id="UP000663760"/>
    </source>
</evidence>
<name>A0A7I8KD79_SPIIN</name>
<dbReference type="GO" id="GO:0010090">
    <property type="term" value="P:trichome morphogenesis"/>
    <property type="evidence" value="ECO:0007669"/>
    <property type="project" value="InterPro"/>
</dbReference>
<dbReference type="InterPro" id="IPR044708">
    <property type="entry name" value="CPR5"/>
</dbReference>
<protein>
    <submittedName>
        <fullName evidence="2">Uncharacterized protein</fullName>
    </submittedName>
</protein>
<reference evidence="2" key="1">
    <citation type="submission" date="2020-02" db="EMBL/GenBank/DDBJ databases">
        <authorList>
            <person name="Scholz U."/>
            <person name="Mascher M."/>
            <person name="Fiebig A."/>
        </authorList>
    </citation>
    <scope>NUCLEOTIDE SEQUENCE</scope>
</reference>
<feature type="transmembrane region" description="Helical" evidence="1">
    <location>
        <begin position="412"/>
        <end position="431"/>
    </location>
</feature>
<organism evidence="2 3">
    <name type="scientific">Spirodela intermedia</name>
    <name type="common">Intermediate duckweed</name>
    <dbReference type="NCBI Taxonomy" id="51605"/>
    <lineage>
        <taxon>Eukaryota</taxon>
        <taxon>Viridiplantae</taxon>
        <taxon>Streptophyta</taxon>
        <taxon>Embryophyta</taxon>
        <taxon>Tracheophyta</taxon>
        <taxon>Spermatophyta</taxon>
        <taxon>Magnoliopsida</taxon>
        <taxon>Liliopsida</taxon>
        <taxon>Araceae</taxon>
        <taxon>Lemnoideae</taxon>
        <taxon>Spirodela</taxon>
    </lineage>
</organism>
<keyword evidence="3" id="KW-1185">Reference proteome</keyword>
<dbReference type="OrthoDB" id="2017423at2759"/>
<gene>
    <name evidence="2" type="ORF">SI8410_05006390</name>
</gene>
<dbReference type="GO" id="GO:0006952">
    <property type="term" value="P:defense response"/>
    <property type="evidence" value="ECO:0007669"/>
    <property type="project" value="InterPro"/>
</dbReference>
<feature type="transmembrane region" description="Helical" evidence="1">
    <location>
        <begin position="489"/>
        <end position="511"/>
    </location>
</feature>
<feature type="transmembrane region" description="Helical" evidence="1">
    <location>
        <begin position="443"/>
        <end position="466"/>
    </location>
</feature>
<dbReference type="EMBL" id="LR746268">
    <property type="protein sequence ID" value="CAA7395727.1"/>
    <property type="molecule type" value="Genomic_DNA"/>
</dbReference>
<dbReference type="AlphaFoldDB" id="A0A7I8KD79"/>
<keyword evidence="1" id="KW-0812">Transmembrane</keyword>
<dbReference type="PANTHER" id="PTHR35322:SF2">
    <property type="entry name" value="PROTEIN CPR-5"/>
    <property type="match status" value="1"/>
</dbReference>
<proteinExistence type="predicted"/>
<sequence>MEASSSGDWPEEGEGVCGGALVAEGSSSLSVPASSSFSPSSSWQKRGVGLHLRQRRWRWRRRRRVGEWSAPTLGGGRHGGTDFRDIALPLGMSFAAVVAQVLGGKNAGGERIHTDRLSTICSLAVKEAVEDVYGKRFDNFIRNFQKSFSSTLKTLQVIKEESSEDRPNCAPWLRDHSEASSSGGNMESLNTVKAIEESSPHLIPTSSQVVLWRELNQELGQPSRRGPGSGFSQSTLSTFERSIAEQARSNDLKALEIGLNMEKLQLKRSQLYLSSHASFLERIKISMNIAKSTFREEKLKTQIKDTRQAELARTCLDLLIAGLILMSCLLGYGAYTFSYRRISEATASCNSLPKETKSWWVPKNVASFSSGWLSVRCHVVVISRMSFGLFMILSVAYSAFLRSSAAGAAMPVTFILILLGTACGAAGKFCVDTLGGSGYTWLLYWETLCLLHFLASAFPSSLYQILHGPVTISSKDGKVMMPYWARRSAFYAILVLILPVLSGLTPFASVYEWGEHLVSKLAPWSYGAEE</sequence>
<evidence type="ECO:0000313" key="2">
    <source>
        <dbReference type="EMBL" id="CAA7395727.1"/>
    </source>
</evidence>
<keyword evidence="1" id="KW-1133">Transmembrane helix</keyword>
<dbReference type="Proteomes" id="UP000663760">
    <property type="component" value="Chromosome 5"/>
</dbReference>
<feature type="transmembrane region" description="Helical" evidence="1">
    <location>
        <begin position="379"/>
        <end position="400"/>
    </location>
</feature>
<evidence type="ECO:0000256" key="1">
    <source>
        <dbReference type="SAM" id="Phobius"/>
    </source>
</evidence>
<accession>A0A7I8KD79</accession>
<dbReference type="GO" id="GO:0010150">
    <property type="term" value="P:leaf senescence"/>
    <property type="evidence" value="ECO:0007669"/>
    <property type="project" value="InterPro"/>
</dbReference>
<feature type="transmembrane region" description="Helical" evidence="1">
    <location>
        <begin position="316"/>
        <end position="335"/>
    </location>
</feature>